<proteinExistence type="predicted"/>
<dbReference type="GO" id="GO:0004672">
    <property type="term" value="F:protein kinase activity"/>
    <property type="evidence" value="ECO:0007669"/>
    <property type="project" value="InterPro"/>
</dbReference>
<dbReference type="SUPFAM" id="SSF56112">
    <property type="entry name" value="Protein kinase-like (PK-like)"/>
    <property type="match status" value="1"/>
</dbReference>
<evidence type="ECO:0000259" key="1">
    <source>
        <dbReference type="PROSITE" id="PS50011"/>
    </source>
</evidence>
<dbReference type="InterPro" id="IPR011009">
    <property type="entry name" value="Kinase-like_dom_sf"/>
</dbReference>
<dbReference type="PROSITE" id="PS50011">
    <property type="entry name" value="PROTEIN_KINASE_DOM"/>
    <property type="match status" value="1"/>
</dbReference>
<gene>
    <name evidence="2" type="ORF">TRFO_33000</name>
</gene>
<dbReference type="GO" id="GO:0005524">
    <property type="term" value="F:ATP binding"/>
    <property type="evidence" value="ECO:0007669"/>
    <property type="project" value="InterPro"/>
</dbReference>
<sequence>MRDIHPDLKIENILLDSEKHVKTCVFDISTLSLNNQINNNSGTYGYISPEQILNQESTFKIDVYSFGILLYYIIMKGNNIPNPISQVFRNIEIKITQKSLISQKYYFSMFIFKP</sequence>
<dbReference type="GeneID" id="94843521"/>
<dbReference type="PANTHER" id="PTHR27006:SF586">
    <property type="entry name" value="CYSTEINE-RICH RECEPTOR-LIKE PROTEIN KINASE 10"/>
    <property type="match status" value="1"/>
</dbReference>
<dbReference type="RefSeq" id="XP_068353491.1">
    <property type="nucleotide sequence ID" value="XM_068508817.1"/>
</dbReference>
<comment type="caution">
    <text evidence="2">The sequence shown here is derived from an EMBL/GenBank/DDBJ whole genome shotgun (WGS) entry which is preliminary data.</text>
</comment>
<dbReference type="AlphaFoldDB" id="A0A1J4JMQ7"/>
<feature type="domain" description="Protein kinase" evidence="1">
    <location>
        <begin position="1"/>
        <end position="114"/>
    </location>
</feature>
<organism evidence="2 3">
    <name type="scientific">Tritrichomonas foetus</name>
    <dbReference type="NCBI Taxonomy" id="1144522"/>
    <lineage>
        <taxon>Eukaryota</taxon>
        <taxon>Metamonada</taxon>
        <taxon>Parabasalia</taxon>
        <taxon>Tritrichomonadida</taxon>
        <taxon>Tritrichomonadidae</taxon>
        <taxon>Tritrichomonas</taxon>
    </lineage>
</organism>
<dbReference type="EMBL" id="MLAK01000959">
    <property type="protein sequence ID" value="OHT00355.1"/>
    <property type="molecule type" value="Genomic_DNA"/>
</dbReference>
<dbReference type="Proteomes" id="UP000179807">
    <property type="component" value="Unassembled WGS sequence"/>
</dbReference>
<dbReference type="Gene3D" id="1.10.510.10">
    <property type="entry name" value="Transferase(Phosphotransferase) domain 1"/>
    <property type="match status" value="1"/>
</dbReference>
<evidence type="ECO:0000313" key="2">
    <source>
        <dbReference type="EMBL" id="OHT00355.1"/>
    </source>
</evidence>
<dbReference type="OrthoDB" id="4062651at2759"/>
<dbReference type="PANTHER" id="PTHR27006">
    <property type="entry name" value="PROMASTIGOTE SURFACE ANTIGEN PROTEIN PSA"/>
    <property type="match status" value="1"/>
</dbReference>
<name>A0A1J4JMQ7_9EUKA</name>
<dbReference type="InterPro" id="IPR000719">
    <property type="entry name" value="Prot_kinase_dom"/>
</dbReference>
<evidence type="ECO:0000313" key="3">
    <source>
        <dbReference type="Proteomes" id="UP000179807"/>
    </source>
</evidence>
<dbReference type="VEuPathDB" id="TrichDB:TRFO_33000"/>
<dbReference type="Pfam" id="PF00069">
    <property type="entry name" value="Pkinase"/>
    <property type="match status" value="1"/>
</dbReference>
<reference evidence="2" key="1">
    <citation type="submission" date="2016-10" db="EMBL/GenBank/DDBJ databases">
        <authorList>
            <person name="Benchimol M."/>
            <person name="Almeida L.G."/>
            <person name="Vasconcelos A.T."/>
            <person name="Perreira-Neves A."/>
            <person name="Rosa I.A."/>
            <person name="Tasca T."/>
            <person name="Bogo M.R."/>
            <person name="de Souza W."/>
        </authorList>
    </citation>
    <scope>NUCLEOTIDE SEQUENCE [LARGE SCALE GENOMIC DNA]</scope>
    <source>
        <strain evidence="2">K</strain>
    </source>
</reference>
<keyword evidence="3" id="KW-1185">Reference proteome</keyword>
<protein>
    <recommendedName>
        <fullName evidence="1">Protein kinase domain-containing protein</fullName>
    </recommendedName>
</protein>
<accession>A0A1J4JMQ7</accession>